<evidence type="ECO:0000313" key="20">
    <source>
        <dbReference type="Proteomes" id="UP000017127"/>
    </source>
</evidence>
<evidence type="ECO:0000256" key="3">
    <source>
        <dbReference type="ARBA" id="ARBA00022475"/>
    </source>
</evidence>
<evidence type="ECO:0000256" key="5">
    <source>
        <dbReference type="ARBA" id="ARBA00022692"/>
    </source>
</evidence>
<feature type="binding site" evidence="16">
    <location>
        <position position="66"/>
    </location>
    <ligand>
        <name>Zn(2+)</name>
        <dbReference type="ChEBI" id="CHEBI:29105"/>
        <note>catalytic</note>
    </ligand>
</feature>
<comment type="similarity">
    <text evidence="2 14">Belongs to the peptidase M50B family.</text>
</comment>
<keyword evidence="5 14" id="KW-0812">Transmembrane</keyword>
<evidence type="ECO:0000256" key="13">
    <source>
        <dbReference type="ARBA" id="ARBA00023136"/>
    </source>
</evidence>
<keyword evidence="12 17" id="KW-0129">CBS domain</keyword>
<keyword evidence="9 14" id="KW-0862">Zinc</keyword>
<feature type="active site" evidence="15">
    <location>
        <position position="63"/>
    </location>
</feature>
<evidence type="ECO:0000313" key="19">
    <source>
        <dbReference type="EMBL" id="ERT09618.1"/>
    </source>
</evidence>
<keyword evidence="10 14" id="KW-1133">Transmembrane helix</keyword>
<evidence type="ECO:0000256" key="11">
    <source>
        <dbReference type="ARBA" id="ARBA00023049"/>
    </source>
</evidence>
<evidence type="ECO:0000256" key="15">
    <source>
        <dbReference type="PIRSR" id="PIRSR006404-1"/>
    </source>
</evidence>
<protein>
    <recommendedName>
        <fullName evidence="14">Zinc metalloprotease</fullName>
    </recommendedName>
</protein>
<dbReference type="SUPFAM" id="SSF54631">
    <property type="entry name" value="CBS-domain pair"/>
    <property type="match status" value="1"/>
</dbReference>
<dbReference type="PANTHER" id="PTHR39188:SF3">
    <property type="entry name" value="STAGE IV SPORULATION PROTEIN FB"/>
    <property type="match status" value="1"/>
</dbReference>
<dbReference type="PROSITE" id="PS51371">
    <property type="entry name" value="CBS"/>
    <property type="match status" value="1"/>
</dbReference>
<dbReference type="PANTHER" id="PTHR39188">
    <property type="entry name" value="MEMBRANE-ASSOCIATED ZINC METALLOPROTEASE M50B"/>
    <property type="match status" value="1"/>
</dbReference>
<evidence type="ECO:0000256" key="1">
    <source>
        <dbReference type="ARBA" id="ARBA00004651"/>
    </source>
</evidence>
<feature type="binding site" evidence="16">
    <location>
        <position position="62"/>
    </location>
    <ligand>
        <name>Zn(2+)</name>
        <dbReference type="ChEBI" id="CHEBI:29105"/>
        <note>catalytic</note>
    </ligand>
</feature>
<dbReference type="PIRSF" id="PIRSF006404">
    <property type="entry name" value="UCP006404_Pept_M50_CBS"/>
    <property type="match status" value="1"/>
</dbReference>
<evidence type="ECO:0000256" key="7">
    <source>
        <dbReference type="ARBA" id="ARBA00022737"/>
    </source>
</evidence>
<feature type="transmembrane region" description="Helical" evidence="14">
    <location>
        <begin position="103"/>
        <end position="123"/>
    </location>
</feature>
<dbReference type="CDD" id="cd06164">
    <property type="entry name" value="S2P-M50_SpoIVFB_CBS"/>
    <property type="match status" value="1"/>
</dbReference>
<evidence type="ECO:0000256" key="8">
    <source>
        <dbReference type="ARBA" id="ARBA00022801"/>
    </source>
</evidence>
<gene>
    <name evidence="19" type="ORF">M595_0429</name>
</gene>
<dbReference type="Gene3D" id="3.10.580.10">
    <property type="entry name" value="CBS-domain"/>
    <property type="match status" value="1"/>
</dbReference>
<keyword evidence="6 14" id="KW-0479">Metal-binding</keyword>
<sequence length="401" mass="43756">MQAGWRIGSIFGIPLYIDSSWFLILLLVTLANSQDYLKWGQILSWSAGFAVSLLLFGSVLLHELGHSLVAKSQGIQVNSITLFLFGGIASIDRESTTPGQAFQVAIAGPLVSLGLFFVLSLMAQVLPESSLTGALAGRLAGINLVLALFNMIPGLPLDGGQVLKAAVWKFTGSRFAGVRWAARTGQAIGWIAISLGLTIFLLENQFGGLWIAFIGWFAVRNATSYNRMTDLQEILINVTAEKTMTREFRVVDADLTLREFADEYLITPDTVPVYFAASQGRYRGLVSIDSLRVIERSQWNTQTLHDVVTPLDQLVTILEKTPLFEVINYLEIHKLSRITVLSPAGAVAGMIDRGDIVRAVLTEMKVPVPEGEIKRIKSEGNYPPGLPLVSIAQTTASYSKA</sequence>
<feature type="transmembrane region" description="Helical" evidence="14">
    <location>
        <begin position="187"/>
        <end position="219"/>
    </location>
</feature>
<dbReference type="AlphaFoldDB" id="U7QP21"/>
<dbReference type="SMART" id="SM00116">
    <property type="entry name" value="CBS"/>
    <property type="match status" value="1"/>
</dbReference>
<keyword evidence="3 14" id="KW-1003">Cell membrane</keyword>
<evidence type="ECO:0000256" key="6">
    <source>
        <dbReference type="ARBA" id="ARBA00022723"/>
    </source>
</evidence>
<organism evidence="19 20">
    <name type="scientific">Lyngbya aestuarii BL J</name>
    <dbReference type="NCBI Taxonomy" id="1348334"/>
    <lineage>
        <taxon>Bacteria</taxon>
        <taxon>Bacillati</taxon>
        <taxon>Cyanobacteriota</taxon>
        <taxon>Cyanophyceae</taxon>
        <taxon>Oscillatoriophycideae</taxon>
        <taxon>Oscillatoriales</taxon>
        <taxon>Microcoleaceae</taxon>
        <taxon>Lyngbya</taxon>
    </lineage>
</organism>
<feature type="transmembrane region" description="Helical" evidence="14">
    <location>
        <begin position="7"/>
        <end position="30"/>
    </location>
</feature>
<evidence type="ECO:0000256" key="14">
    <source>
        <dbReference type="PIRNR" id="PIRNR006404"/>
    </source>
</evidence>
<evidence type="ECO:0000259" key="18">
    <source>
        <dbReference type="PROSITE" id="PS51371"/>
    </source>
</evidence>
<dbReference type="CDD" id="cd04639">
    <property type="entry name" value="CBS_pair_peptidase_M50"/>
    <property type="match status" value="1"/>
</dbReference>
<name>U7QP21_9CYAN</name>
<evidence type="ECO:0000256" key="17">
    <source>
        <dbReference type="PROSITE-ProRule" id="PRU00703"/>
    </source>
</evidence>
<dbReference type="Proteomes" id="UP000017127">
    <property type="component" value="Unassembled WGS sequence"/>
</dbReference>
<feature type="transmembrane region" description="Helical" evidence="14">
    <location>
        <begin position="42"/>
        <end position="62"/>
    </location>
</feature>
<reference evidence="19 20" key="1">
    <citation type="journal article" date="2013" name="Front. Microbiol.">
        <title>Comparative genomic analyses of the cyanobacterium, Lyngbya aestuarii BL J, a powerful hydrogen producer.</title>
        <authorList>
            <person name="Kothari A."/>
            <person name="Vaughn M."/>
            <person name="Garcia-Pichel F."/>
        </authorList>
    </citation>
    <scope>NUCLEOTIDE SEQUENCE [LARGE SCALE GENOMIC DNA]</scope>
    <source>
        <strain evidence="19 20">BL J</strain>
    </source>
</reference>
<dbReference type="InterPro" id="IPR046342">
    <property type="entry name" value="CBS_dom_sf"/>
</dbReference>
<evidence type="ECO:0000256" key="10">
    <source>
        <dbReference type="ARBA" id="ARBA00022989"/>
    </source>
</evidence>
<dbReference type="PATRIC" id="fig|1348334.3.peg.425"/>
<proteinExistence type="inferred from homology"/>
<accession>U7QP21</accession>
<dbReference type="InterPro" id="IPR008915">
    <property type="entry name" value="Peptidase_M50"/>
</dbReference>
<keyword evidence="20" id="KW-1185">Reference proteome</keyword>
<evidence type="ECO:0000256" key="9">
    <source>
        <dbReference type="ARBA" id="ARBA00022833"/>
    </source>
</evidence>
<keyword evidence="11 14" id="KW-0482">Metalloprotease</keyword>
<keyword evidence="8 14" id="KW-0378">Hydrolase</keyword>
<keyword evidence="7" id="KW-0677">Repeat</keyword>
<dbReference type="GO" id="GO:0006508">
    <property type="term" value="P:proteolysis"/>
    <property type="evidence" value="ECO:0007669"/>
    <property type="project" value="UniProtKB-KW"/>
</dbReference>
<dbReference type="Pfam" id="PF02163">
    <property type="entry name" value="Peptidase_M50"/>
    <property type="match status" value="2"/>
</dbReference>
<dbReference type="InterPro" id="IPR016483">
    <property type="entry name" value="UCP006404_Pept_M50_CBS"/>
</dbReference>
<evidence type="ECO:0000256" key="2">
    <source>
        <dbReference type="ARBA" id="ARBA00007931"/>
    </source>
</evidence>
<dbReference type="GO" id="GO:0008237">
    <property type="term" value="F:metallopeptidase activity"/>
    <property type="evidence" value="ECO:0007669"/>
    <property type="project" value="UniProtKB-UniRule"/>
</dbReference>
<comment type="cofactor">
    <cofactor evidence="14 16">
        <name>Zn(2+)</name>
        <dbReference type="ChEBI" id="CHEBI:29105"/>
    </cofactor>
    <text evidence="14 16">Binds 1 zinc ion per subunit.</text>
</comment>
<dbReference type="RefSeq" id="WP_023064118.1">
    <property type="nucleotide sequence ID" value="NZ_AUZM01000002.1"/>
</dbReference>
<dbReference type="GO" id="GO:0046872">
    <property type="term" value="F:metal ion binding"/>
    <property type="evidence" value="ECO:0007669"/>
    <property type="project" value="UniProtKB-UniRule"/>
</dbReference>
<dbReference type="OrthoDB" id="166377at2"/>
<dbReference type="Pfam" id="PF00571">
    <property type="entry name" value="CBS"/>
    <property type="match status" value="1"/>
</dbReference>
<dbReference type="EMBL" id="AUZM01000002">
    <property type="protein sequence ID" value="ERT09618.1"/>
    <property type="molecule type" value="Genomic_DNA"/>
</dbReference>
<feature type="transmembrane region" description="Helical" evidence="14">
    <location>
        <begin position="135"/>
        <end position="152"/>
    </location>
</feature>
<dbReference type="InterPro" id="IPR000644">
    <property type="entry name" value="CBS_dom"/>
</dbReference>
<feature type="transmembrane region" description="Helical" evidence="14">
    <location>
        <begin position="74"/>
        <end position="91"/>
    </location>
</feature>
<dbReference type="GO" id="GO:0005886">
    <property type="term" value="C:plasma membrane"/>
    <property type="evidence" value="ECO:0007669"/>
    <property type="project" value="UniProtKB-SubCell"/>
</dbReference>
<evidence type="ECO:0000256" key="4">
    <source>
        <dbReference type="ARBA" id="ARBA00022670"/>
    </source>
</evidence>
<evidence type="ECO:0000256" key="12">
    <source>
        <dbReference type="ARBA" id="ARBA00023122"/>
    </source>
</evidence>
<keyword evidence="4 14" id="KW-0645">Protease</keyword>
<keyword evidence="13 14" id="KW-0472">Membrane</keyword>
<comment type="caution">
    <text evidence="19">The sequence shown here is derived from an EMBL/GenBank/DDBJ whole genome shotgun (WGS) entry which is preliminary data.</text>
</comment>
<comment type="subcellular location">
    <subcellularLocation>
        <location evidence="1 14">Cell membrane</location>
        <topology evidence="1 14">Multi-pass membrane protein</topology>
    </subcellularLocation>
</comment>
<evidence type="ECO:0000256" key="16">
    <source>
        <dbReference type="PIRSR" id="PIRSR006404-2"/>
    </source>
</evidence>
<feature type="binding site" evidence="16">
    <location>
        <position position="158"/>
    </location>
    <ligand>
        <name>Zn(2+)</name>
        <dbReference type="ChEBI" id="CHEBI:29105"/>
        <note>catalytic</note>
    </ligand>
</feature>
<feature type="domain" description="CBS" evidence="18">
    <location>
        <begin position="308"/>
        <end position="366"/>
    </location>
</feature>